<evidence type="ECO:0000313" key="2">
    <source>
        <dbReference type="Proteomes" id="UP000244523"/>
    </source>
</evidence>
<accession>A0A2T6KPH6</accession>
<keyword evidence="2" id="KW-1185">Reference proteome</keyword>
<proteinExistence type="predicted"/>
<evidence type="ECO:0000313" key="1">
    <source>
        <dbReference type="EMBL" id="PUB18428.1"/>
    </source>
</evidence>
<organism evidence="1 2">
    <name type="scientific">Yoonia sediminilitoris</name>
    <dbReference type="NCBI Taxonomy" id="1286148"/>
    <lineage>
        <taxon>Bacteria</taxon>
        <taxon>Pseudomonadati</taxon>
        <taxon>Pseudomonadota</taxon>
        <taxon>Alphaproteobacteria</taxon>
        <taxon>Rhodobacterales</taxon>
        <taxon>Paracoccaceae</taxon>
        <taxon>Yoonia</taxon>
    </lineage>
</organism>
<sequence length="124" mass="14036">MRLWESVLTVGATAVSTDRLASSITENAAVSSVETLFVLVRHLPDVCSKAVSPSNQASQSNRNKACRQWKRRRDDDNLLMRGRRCGCDENHKKYSGLHLPIAPAAWWLFMKLRKSSTCFVRKDT</sequence>
<reference evidence="1 2" key="1">
    <citation type="submission" date="2018-04" db="EMBL/GenBank/DDBJ databases">
        <title>Genomic Encyclopedia of Archaeal and Bacterial Type Strains, Phase II (KMG-II): from individual species to whole genera.</title>
        <authorList>
            <person name="Goeker M."/>
        </authorList>
    </citation>
    <scope>NUCLEOTIDE SEQUENCE [LARGE SCALE GENOMIC DNA]</scope>
    <source>
        <strain evidence="1 2">DSM 29955</strain>
    </source>
</reference>
<gene>
    <name evidence="1" type="ORF">C8N45_10112</name>
</gene>
<protein>
    <submittedName>
        <fullName evidence="1">Uncharacterized protein</fullName>
    </submittedName>
</protein>
<dbReference type="AlphaFoldDB" id="A0A2T6KPH6"/>
<comment type="caution">
    <text evidence="1">The sequence shown here is derived from an EMBL/GenBank/DDBJ whole genome shotgun (WGS) entry which is preliminary data.</text>
</comment>
<dbReference type="EMBL" id="QBUD01000001">
    <property type="protein sequence ID" value="PUB18428.1"/>
    <property type="molecule type" value="Genomic_DNA"/>
</dbReference>
<dbReference type="Proteomes" id="UP000244523">
    <property type="component" value="Unassembled WGS sequence"/>
</dbReference>
<name>A0A2T6KPH6_9RHOB</name>